<keyword evidence="3" id="KW-0902">Two-component regulatory system</keyword>
<evidence type="ECO:0000259" key="6">
    <source>
        <dbReference type="Pfam" id="PF02518"/>
    </source>
</evidence>
<comment type="caution">
    <text evidence="8">The sequence shown here is derived from an EMBL/GenBank/DDBJ whole genome shotgun (WGS) entry which is preliminary data.</text>
</comment>
<organism evidence="8 9">
    <name type="scientific">Nocardiopsis mangrovi</name>
    <dbReference type="NCBI Taxonomy" id="1179818"/>
    <lineage>
        <taxon>Bacteria</taxon>
        <taxon>Bacillati</taxon>
        <taxon>Actinomycetota</taxon>
        <taxon>Actinomycetes</taxon>
        <taxon>Streptosporangiales</taxon>
        <taxon>Nocardiopsidaceae</taxon>
        <taxon>Nocardiopsis</taxon>
    </lineage>
</organism>
<dbReference type="Pfam" id="PF02518">
    <property type="entry name" value="HATPase_c"/>
    <property type="match status" value="1"/>
</dbReference>
<keyword evidence="9" id="KW-1185">Reference proteome</keyword>
<feature type="coiled-coil region" evidence="4">
    <location>
        <begin position="178"/>
        <end position="205"/>
    </location>
</feature>
<dbReference type="Proteomes" id="UP001595923">
    <property type="component" value="Unassembled WGS sequence"/>
</dbReference>
<feature type="domain" description="Histidine kinase/HSP90-like ATPase" evidence="6">
    <location>
        <begin position="310"/>
        <end position="401"/>
    </location>
</feature>
<feature type="transmembrane region" description="Helical" evidence="5">
    <location>
        <begin position="43"/>
        <end position="65"/>
    </location>
</feature>
<dbReference type="InterPro" id="IPR003594">
    <property type="entry name" value="HATPase_dom"/>
</dbReference>
<keyword evidence="5" id="KW-0472">Membrane</keyword>
<proteinExistence type="predicted"/>
<protein>
    <submittedName>
        <fullName evidence="8">Sensor histidine kinase</fullName>
    </submittedName>
</protein>
<evidence type="ECO:0000256" key="3">
    <source>
        <dbReference type="ARBA" id="ARBA00023012"/>
    </source>
</evidence>
<evidence type="ECO:0000256" key="5">
    <source>
        <dbReference type="SAM" id="Phobius"/>
    </source>
</evidence>
<keyword evidence="2 8" id="KW-0418">Kinase</keyword>
<feature type="transmembrane region" description="Helical" evidence="5">
    <location>
        <begin position="150"/>
        <end position="170"/>
    </location>
</feature>
<gene>
    <name evidence="8" type="ORF">ACFO4E_02395</name>
</gene>
<feature type="transmembrane region" description="Helical" evidence="5">
    <location>
        <begin position="98"/>
        <end position="114"/>
    </location>
</feature>
<feature type="transmembrane region" description="Helical" evidence="5">
    <location>
        <begin position="72"/>
        <end position="92"/>
    </location>
</feature>
<keyword evidence="4" id="KW-0175">Coiled coil</keyword>
<dbReference type="InterPro" id="IPR011712">
    <property type="entry name" value="Sig_transdc_His_kin_sub3_dim/P"/>
</dbReference>
<evidence type="ECO:0000313" key="8">
    <source>
        <dbReference type="EMBL" id="MFC4560701.1"/>
    </source>
</evidence>
<dbReference type="SUPFAM" id="SSF55874">
    <property type="entry name" value="ATPase domain of HSP90 chaperone/DNA topoisomerase II/histidine kinase"/>
    <property type="match status" value="1"/>
</dbReference>
<dbReference type="PANTHER" id="PTHR24421:SF61">
    <property type="entry name" value="OXYGEN SENSOR HISTIDINE KINASE NREB"/>
    <property type="match status" value="1"/>
</dbReference>
<evidence type="ECO:0000259" key="7">
    <source>
        <dbReference type="Pfam" id="PF07730"/>
    </source>
</evidence>
<dbReference type="InterPro" id="IPR050482">
    <property type="entry name" value="Sensor_HK_TwoCompSys"/>
</dbReference>
<dbReference type="GO" id="GO:0016301">
    <property type="term" value="F:kinase activity"/>
    <property type="evidence" value="ECO:0007669"/>
    <property type="project" value="UniProtKB-KW"/>
</dbReference>
<sequence length="413" mass="43449">MGDPALGSAAATLPRLAALVRLLLQLRLMLTAISLLLLPGERLILPTAIGVVAFALLSGLAARYWERFVPYLVNHPLLITLDVTVASGILAIDGPSGAIFLTTVLTSTICGVLFGLRGVIAVAAFQILCYALAVLSYAQVHESTSPADLVTFQVLVVHPLLYPIAGYVGLRVRAIFTELAAEQEARRQAERIAAASEERDRLARDMHDSVAKTLRGAAMAAQALPLWLAKDPERAAATAAQVADAADIAASEARALIADLRDGSALVPFGRAVADITGRWSAESGVGVETRVPEGDIRLLVTARHESIAILREALTNVERHADARSVVVTVQTEPGHCTLTITDDGKGFGSSPDTVRAAEAAGNGHYGLLGMTERAERAGGSLHVESAPGRGTRLSVRVPTVEADGHTAEVVR</sequence>
<dbReference type="Gene3D" id="3.30.565.10">
    <property type="entry name" value="Histidine kinase-like ATPase, C-terminal domain"/>
    <property type="match status" value="1"/>
</dbReference>
<keyword evidence="5" id="KW-0812">Transmembrane</keyword>
<dbReference type="CDD" id="cd16917">
    <property type="entry name" value="HATPase_UhpB-NarQ-NarX-like"/>
    <property type="match status" value="1"/>
</dbReference>
<name>A0ABV9DP45_9ACTN</name>
<dbReference type="EMBL" id="JBHSFQ010000002">
    <property type="protein sequence ID" value="MFC4560701.1"/>
    <property type="molecule type" value="Genomic_DNA"/>
</dbReference>
<dbReference type="InterPro" id="IPR036890">
    <property type="entry name" value="HATPase_C_sf"/>
</dbReference>
<feature type="transmembrane region" description="Helical" evidence="5">
    <location>
        <begin position="119"/>
        <end position="138"/>
    </location>
</feature>
<evidence type="ECO:0000313" key="9">
    <source>
        <dbReference type="Proteomes" id="UP001595923"/>
    </source>
</evidence>
<feature type="domain" description="Signal transduction histidine kinase subgroup 3 dimerisation and phosphoacceptor" evidence="7">
    <location>
        <begin position="198"/>
        <end position="263"/>
    </location>
</feature>
<keyword evidence="5" id="KW-1133">Transmembrane helix</keyword>
<accession>A0ABV9DP45</accession>
<dbReference type="RefSeq" id="WP_378571086.1">
    <property type="nucleotide sequence ID" value="NZ_JBHSFQ010000002.1"/>
</dbReference>
<dbReference type="Pfam" id="PF07730">
    <property type="entry name" value="HisKA_3"/>
    <property type="match status" value="1"/>
</dbReference>
<evidence type="ECO:0000256" key="1">
    <source>
        <dbReference type="ARBA" id="ARBA00022679"/>
    </source>
</evidence>
<reference evidence="9" key="1">
    <citation type="journal article" date="2019" name="Int. J. Syst. Evol. Microbiol.">
        <title>The Global Catalogue of Microorganisms (GCM) 10K type strain sequencing project: providing services to taxonomists for standard genome sequencing and annotation.</title>
        <authorList>
            <consortium name="The Broad Institute Genomics Platform"/>
            <consortium name="The Broad Institute Genome Sequencing Center for Infectious Disease"/>
            <person name="Wu L."/>
            <person name="Ma J."/>
        </authorList>
    </citation>
    <scope>NUCLEOTIDE SEQUENCE [LARGE SCALE GENOMIC DNA]</scope>
    <source>
        <strain evidence="9">XZYJ18</strain>
    </source>
</reference>
<dbReference type="PANTHER" id="PTHR24421">
    <property type="entry name" value="NITRATE/NITRITE SENSOR PROTEIN NARX-RELATED"/>
    <property type="match status" value="1"/>
</dbReference>
<dbReference type="Gene3D" id="1.20.5.1930">
    <property type="match status" value="1"/>
</dbReference>
<evidence type="ECO:0000256" key="4">
    <source>
        <dbReference type="SAM" id="Coils"/>
    </source>
</evidence>
<evidence type="ECO:0000256" key="2">
    <source>
        <dbReference type="ARBA" id="ARBA00022777"/>
    </source>
</evidence>
<keyword evidence="1" id="KW-0808">Transferase</keyword>